<keyword evidence="2" id="KW-1185">Reference proteome</keyword>
<gene>
    <name evidence="1" type="primary">Necator_chrI.g518</name>
    <name evidence="1" type="ORF">RB195_004396</name>
</gene>
<dbReference type="EMBL" id="JAVFWL010000001">
    <property type="protein sequence ID" value="KAK6726053.1"/>
    <property type="molecule type" value="Genomic_DNA"/>
</dbReference>
<name>A0ABR1BL90_NECAM</name>
<comment type="caution">
    <text evidence="1">The sequence shown here is derived from an EMBL/GenBank/DDBJ whole genome shotgun (WGS) entry which is preliminary data.</text>
</comment>
<proteinExistence type="predicted"/>
<reference evidence="1 2" key="1">
    <citation type="submission" date="2023-08" db="EMBL/GenBank/DDBJ databases">
        <title>A Necator americanus chromosomal reference genome.</title>
        <authorList>
            <person name="Ilik V."/>
            <person name="Petrzelkova K.J."/>
            <person name="Pardy F."/>
            <person name="Fuh T."/>
            <person name="Niatou-Singa F.S."/>
            <person name="Gouil Q."/>
            <person name="Baker L."/>
            <person name="Ritchie M.E."/>
            <person name="Jex A.R."/>
            <person name="Gazzola D."/>
            <person name="Li H."/>
            <person name="Toshio Fujiwara R."/>
            <person name="Zhan B."/>
            <person name="Aroian R.V."/>
            <person name="Pafco B."/>
            <person name="Schwarz E.M."/>
        </authorList>
    </citation>
    <scope>NUCLEOTIDE SEQUENCE [LARGE SCALE GENOMIC DNA]</scope>
    <source>
        <strain evidence="1 2">Aroian</strain>
        <tissue evidence="1">Whole animal</tissue>
    </source>
</reference>
<dbReference type="Proteomes" id="UP001303046">
    <property type="component" value="Unassembled WGS sequence"/>
</dbReference>
<evidence type="ECO:0000313" key="2">
    <source>
        <dbReference type="Proteomes" id="UP001303046"/>
    </source>
</evidence>
<protein>
    <submittedName>
        <fullName evidence="1">Uncharacterized protein</fullName>
    </submittedName>
</protein>
<accession>A0ABR1BL90</accession>
<sequence>MHSIKNFVIVQLEVEEYQGEPLGPGGQMYALTYSEYEGRDSPVDGLAKLLKSNKAVKQQMIYPKATQYACTLLVFRNDSSNACQQKVLCILDKVAPAKYEMEGTACNQNSDCTYIRPAGRLISTGFAEHPTL</sequence>
<evidence type="ECO:0000313" key="1">
    <source>
        <dbReference type="EMBL" id="KAK6726053.1"/>
    </source>
</evidence>
<organism evidence="1 2">
    <name type="scientific">Necator americanus</name>
    <name type="common">Human hookworm</name>
    <dbReference type="NCBI Taxonomy" id="51031"/>
    <lineage>
        <taxon>Eukaryota</taxon>
        <taxon>Metazoa</taxon>
        <taxon>Ecdysozoa</taxon>
        <taxon>Nematoda</taxon>
        <taxon>Chromadorea</taxon>
        <taxon>Rhabditida</taxon>
        <taxon>Rhabditina</taxon>
        <taxon>Rhabditomorpha</taxon>
        <taxon>Strongyloidea</taxon>
        <taxon>Ancylostomatidae</taxon>
        <taxon>Bunostominae</taxon>
        <taxon>Necator</taxon>
    </lineage>
</organism>